<gene>
    <name evidence="1" type="ORF">GMC65_00660</name>
</gene>
<comment type="caution">
    <text evidence="1">The sequence shown here is derived from an EMBL/GenBank/DDBJ whole genome shotgun (WGS) entry which is preliminary data.</text>
</comment>
<accession>A0A6A8UAT1</accession>
<dbReference type="Proteomes" id="UP000439678">
    <property type="component" value="Unassembled WGS sequence"/>
</dbReference>
<dbReference type="AlphaFoldDB" id="A0A6A8UAT1"/>
<dbReference type="RefSeq" id="WP_060971422.1">
    <property type="nucleotide sequence ID" value="NZ_JADNDA010000001.1"/>
</dbReference>
<organism evidence="1 2">
    <name type="scientific">Streptococcus salivarius</name>
    <dbReference type="NCBI Taxonomy" id="1304"/>
    <lineage>
        <taxon>Bacteria</taxon>
        <taxon>Bacillati</taxon>
        <taxon>Bacillota</taxon>
        <taxon>Bacilli</taxon>
        <taxon>Lactobacillales</taxon>
        <taxon>Streptococcaceae</taxon>
        <taxon>Streptococcus</taxon>
    </lineage>
</organism>
<name>A0A6A8UAT1_STRSL</name>
<dbReference type="EMBL" id="WMYO01000001">
    <property type="protein sequence ID" value="MTR26894.1"/>
    <property type="molecule type" value="Genomic_DNA"/>
</dbReference>
<evidence type="ECO:0000313" key="2">
    <source>
        <dbReference type="Proteomes" id="UP000439678"/>
    </source>
</evidence>
<evidence type="ECO:0000313" key="1">
    <source>
        <dbReference type="EMBL" id="MTR26894.1"/>
    </source>
</evidence>
<proteinExistence type="predicted"/>
<sequence length="448" mass="52827">MEIKTQDLINNSIDTKETKSFVYLFCSFDIVESTYLKSINPQWAKLFNQFYDSSVRDLEKQGFEFWKYVGDEVLFYKKLENKDLKDFHLIPNNVFNSMNAIQNELHKEYPNTKMFLALKGTLWISKVNEPNLQDLNNSSFVNDNIVIKKMPKLSYSDLPQIFIDFLGPEIDLGFRISKYSMKNQLIVSAEFVQLHIEIGRILDKHSAVLNEGNYRLLTQTKLKGIWHKREYPIILYRPSWDGKVFEYDEKEYKEENLDEDVFEYLKYVFSSIGKIDEIKDYYQIIESTEIKIETQLKIESPVDIHLAAIFFNDSKVLLMKRGLHKSSPNKWDFGCTNLKMNQRVEDALKDYYNFQNAEIEIILNDKTNKPIPVALYEYEKTQGKVINGLLFVGKIIPNEEFEDNFNGYEKTEFFDMDELFTQGGIELFPDSEPNIKRAYEILNDEIKK</sequence>
<protein>
    <recommendedName>
        <fullName evidence="3">Nudix hydrolase domain-containing protein</fullName>
    </recommendedName>
</protein>
<reference evidence="1 2" key="1">
    <citation type="journal article" date="2019" name="Nat. Med.">
        <title>A library of human gut bacterial isolates paired with longitudinal multiomics data enables mechanistic microbiome research.</title>
        <authorList>
            <person name="Poyet M."/>
            <person name="Groussin M."/>
            <person name="Gibbons S.M."/>
            <person name="Avila-Pacheco J."/>
            <person name="Jiang X."/>
            <person name="Kearney S.M."/>
            <person name="Perrotta A.R."/>
            <person name="Berdy B."/>
            <person name="Zhao S."/>
            <person name="Lieberman T.D."/>
            <person name="Swanson P.K."/>
            <person name="Smith M."/>
            <person name="Roesemann S."/>
            <person name="Alexander J.E."/>
            <person name="Rich S.A."/>
            <person name="Livny J."/>
            <person name="Vlamakis H."/>
            <person name="Clish C."/>
            <person name="Bullock K."/>
            <person name="Deik A."/>
            <person name="Scott J."/>
            <person name="Pierce K.A."/>
            <person name="Xavier R.J."/>
            <person name="Alm E.J."/>
        </authorList>
    </citation>
    <scope>NUCLEOTIDE SEQUENCE [LARGE SCALE GENOMIC DNA]</scope>
    <source>
        <strain evidence="1 2">BIOML-A4</strain>
    </source>
</reference>
<evidence type="ECO:0008006" key="3">
    <source>
        <dbReference type="Google" id="ProtNLM"/>
    </source>
</evidence>